<organism evidence="2 3">
    <name type="scientific">Ruminococcus albus</name>
    <dbReference type="NCBI Taxonomy" id="1264"/>
    <lineage>
        <taxon>Bacteria</taxon>
        <taxon>Bacillati</taxon>
        <taxon>Bacillota</taxon>
        <taxon>Clostridia</taxon>
        <taxon>Eubacteriales</taxon>
        <taxon>Oscillospiraceae</taxon>
        <taxon>Ruminococcus</taxon>
    </lineage>
</organism>
<dbReference type="Proteomes" id="UP000182192">
    <property type="component" value="Unassembled WGS sequence"/>
</dbReference>
<gene>
    <name evidence="2" type="ORF">SAMN02910406_01414</name>
</gene>
<name>A0A1I1HMK4_RUMAL</name>
<proteinExistence type="predicted"/>
<sequence length="108" mass="12507">MADKEYIEKRSFTICPRCGGKLISGRISVPTDKKYANFGPTKLLLRETAEIRWYSKKTIMSHRNKKFLSRLIPARADKYCYLDAGDKYPAPAKYCKNCNKIFAEFDVL</sequence>
<evidence type="ECO:0000259" key="1">
    <source>
        <dbReference type="Pfam" id="PF20097"/>
    </source>
</evidence>
<dbReference type="Pfam" id="PF20097">
    <property type="entry name" value="DUF6487"/>
    <property type="match status" value="1"/>
</dbReference>
<reference evidence="2 3" key="1">
    <citation type="submission" date="2016-10" db="EMBL/GenBank/DDBJ databases">
        <authorList>
            <person name="de Groot N.N."/>
        </authorList>
    </citation>
    <scope>NUCLEOTIDE SEQUENCE [LARGE SCALE GENOMIC DNA]</scope>
    <source>
        <strain evidence="2 3">AR67</strain>
    </source>
</reference>
<dbReference type="EMBL" id="FOKQ01000009">
    <property type="protein sequence ID" value="SFC25164.1"/>
    <property type="molecule type" value="Genomic_DNA"/>
</dbReference>
<protein>
    <recommendedName>
        <fullName evidence="1">DUF6487 domain-containing protein</fullName>
    </recommendedName>
</protein>
<dbReference type="AlphaFoldDB" id="A0A1I1HMK4"/>
<dbReference type="InterPro" id="IPR045504">
    <property type="entry name" value="DUF6487"/>
</dbReference>
<dbReference type="RefSeq" id="WP_074960834.1">
    <property type="nucleotide sequence ID" value="NZ_FOKQ01000009.1"/>
</dbReference>
<feature type="domain" description="DUF6487" evidence="1">
    <location>
        <begin position="15"/>
        <end position="105"/>
    </location>
</feature>
<evidence type="ECO:0000313" key="3">
    <source>
        <dbReference type="Proteomes" id="UP000182192"/>
    </source>
</evidence>
<accession>A0A1I1HMK4</accession>
<evidence type="ECO:0000313" key="2">
    <source>
        <dbReference type="EMBL" id="SFC25164.1"/>
    </source>
</evidence>